<dbReference type="GO" id="GO:0005524">
    <property type="term" value="F:ATP binding"/>
    <property type="evidence" value="ECO:0007669"/>
    <property type="project" value="UniProtKB-KW"/>
</dbReference>
<dbReference type="SMART" id="SM00220">
    <property type="entry name" value="S_TKc"/>
    <property type="match status" value="1"/>
</dbReference>
<feature type="region of interest" description="Disordered" evidence="9">
    <location>
        <begin position="1"/>
        <end position="26"/>
    </location>
</feature>
<comment type="catalytic activity">
    <reaction evidence="7">
        <text>L-threonyl-[protein] + ATP = O-phospho-L-threonyl-[protein] + ADP + H(+)</text>
        <dbReference type="Rhea" id="RHEA:46608"/>
        <dbReference type="Rhea" id="RHEA-COMP:11060"/>
        <dbReference type="Rhea" id="RHEA-COMP:11605"/>
        <dbReference type="ChEBI" id="CHEBI:15378"/>
        <dbReference type="ChEBI" id="CHEBI:30013"/>
        <dbReference type="ChEBI" id="CHEBI:30616"/>
        <dbReference type="ChEBI" id="CHEBI:61977"/>
        <dbReference type="ChEBI" id="CHEBI:456216"/>
        <dbReference type="EC" id="2.7.11.1"/>
    </reaction>
</comment>
<dbReference type="Pfam" id="PF00069">
    <property type="entry name" value="Pkinase"/>
    <property type="match status" value="1"/>
</dbReference>
<sequence length="364" mass="41289">MVKRKATQPAAGAGRRAKRANTTSSPPTFFWKPKDWIIEKAISDEVTLLRSNTTHSRLVIKKVMRNSRTDNLPIEVRTLRELPSCSRIVQPVLFLPSDPDAFHSTALFDHYPLGDLLQWKEACFDQKNKKPVTESHIWRCFLQIGQALAFLQKAGRGVLHRDLKPHNILVTDNGTTYPSFKLHDFGVATTYQRSRARHPSRCGSFQFQPPENPLINTKAAETWGLGACIHFLVVGQPPIEVLGPAMVRRYRENGNQHPASAQDYSTVAQYYSARVPRRVTPINLSKQEQRTQGIGPYAATNRAPFNHQYSDELNDWMMKALRLDPRRRPNGDRLVRGLEPVARRILRRMGGIAALSDLEVEISV</sequence>
<evidence type="ECO:0000256" key="3">
    <source>
        <dbReference type="ARBA" id="ARBA00022679"/>
    </source>
</evidence>
<dbReference type="PROSITE" id="PS00108">
    <property type="entry name" value="PROTEIN_KINASE_ST"/>
    <property type="match status" value="1"/>
</dbReference>
<keyword evidence="4" id="KW-0547">Nucleotide-binding</keyword>
<evidence type="ECO:0000256" key="5">
    <source>
        <dbReference type="ARBA" id="ARBA00022777"/>
    </source>
</evidence>
<dbReference type="InterPro" id="IPR050660">
    <property type="entry name" value="NEK_Ser/Thr_kinase"/>
</dbReference>
<dbReference type="OrthoDB" id="310217at2759"/>
<dbReference type="EC" id="2.7.11.1" evidence="1"/>
<evidence type="ECO:0000256" key="9">
    <source>
        <dbReference type="SAM" id="MobiDB-lite"/>
    </source>
</evidence>
<dbReference type="InterPro" id="IPR011009">
    <property type="entry name" value="Kinase-like_dom_sf"/>
</dbReference>
<dbReference type="InterPro" id="IPR000719">
    <property type="entry name" value="Prot_kinase_dom"/>
</dbReference>
<gene>
    <name evidence="11" type="ORF">BDV95DRAFT_620860</name>
</gene>
<dbReference type="PROSITE" id="PS50011">
    <property type="entry name" value="PROTEIN_KINASE_DOM"/>
    <property type="match status" value="1"/>
</dbReference>
<evidence type="ECO:0000256" key="1">
    <source>
        <dbReference type="ARBA" id="ARBA00012513"/>
    </source>
</evidence>
<evidence type="ECO:0000313" key="12">
    <source>
        <dbReference type="Proteomes" id="UP000481861"/>
    </source>
</evidence>
<evidence type="ECO:0000256" key="4">
    <source>
        <dbReference type="ARBA" id="ARBA00022741"/>
    </source>
</evidence>
<dbReference type="PANTHER" id="PTHR43671:SF98">
    <property type="entry name" value="SERINE_THREONINE-PROTEIN KINASE NEK11"/>
    <property type="match status" value="1"/>
</dbReference>
<keyword evidence="3" id="KW-0808">Transferase</keyword>
<dbReference type="Gene3D" id="1.10.510.10">
    <property type="entry name" value="Transferase(Phosphotransferase) domain 1"/>
    <property type="match status" value="1"/>
</dbReference>
<feature type="domain" description="Protein kinase" evidence="10">
    <location>
        <begin position="1"/>
        <end position="342"/>
    </location>
</feature>
<dbReference type="GO" id="GO:0004674">
    <property type="term" value="F:protein serine/threonine kinase activity"/>
    <property type="evidence" value="ECO:0007669"/>
    <property type="project" value="UniProtKB-KW"/>
</dbReference>
<name>A0A7C8IA46_9PLEO</name>
<accession>A0A7C8IA46</accession>
<comment type="catalytic activity">
    <reaction evidence="8">
        <text>L-seryl-[protein] + ATP = O-phospho-L-seryl-[protein] + ADP + H(+)</text>
        <dbReference type="Rhea" id="RHEA:17989"/>
        <dbReference type="Rhea" id="RHEA-COMP:9863"/>
        <dbReference type="Rhea" id="RHEA-COMP:11604"/>
        <dbReference type="ChEBI" id="CHEBI:15378"/>
        <dbReference type="ChEBI" id="CHEBI:29999"/>
        <dbReference type="ChEBI" id="CHEBI:30616"/>
        <dbReference type="ChEBI" id="CHEBI:83421"/>
        <dbReference type="ChEBI" id="CHEBI:456216"/>
        <dbReference type="EC" id="2.7.11.1"/>
    </reaction>
</comment>
<keyword evidence="2 11" id="KW-0723">Serine/threonine-protein kinase</keyword>
<dbReference type="SUPFAM" id="SSF56112">
    <property type="entry name" value="Protein kinase-like (PK-like)"/>
    <property type="match status" value="1"/>
</dbReference>
<evidence type="ECO:0000256" key="6">
    <source>
        <dbReference type="ARBA" id="ARBA00022840"/>
    </source>
</evidence>
<evidence type="ECO:0000313" key="11">
    <source>
        <dbReference type="EMBL" id="KAF2868950.1"/>
    </source>
</evidence>
<evidence type="ECO:0000256" key="7">
    <source>
        <dbReference type="ARBA" id="ARBA00047899"/>
    </source>
</evidence>
<reference evidence="11 12" key="1">
    <citation type="submission" date="2020-01" db="EMBL/GenBank/DDBJ databases">
        <authorList>
            <consortium name="DOE Joint Genome Institute"/>
            <person name="Haridas S."/>
            <person name="Albert R."/>
            <person name="Binder M."/>
            <person name="Bloem J."/>
            <person name="Labutti K."/>
            <person name="Salamov A."/>
            <person name="Andreopoulos B."/>
            <person name="Baker S.E."/>
            <person name="Barry K."/>
            <person name="Bills G."/>
            <person name="Bluhm B.H."/>
            <person name="Cannon C."/>
            <person name="Castanera R."/>
            <person name="Culley D.E."/>
            <person name="Daum C."/>
            <person name="Ezra D."/>
            <person name="Gonzalez J.B."/>
            <person name="Henrissat B."/>
            <person name="Kuo A."/>
            <person name="Liang C."/>
            <person name="Lipzen A."/>
            <person name="Lutzoni F."/>
            <person name="Magnuson J."/>
            <person name="Mondo S."/>
            <person name="Nolan M."/>
            <person name="Ohm R."/>
            <person name="Pangilinan J."/>
            <person name="Park H.-J.H."/>
            <person name="Ramirez L."/>
            <person name="Alfaro M."/>
            <person name="Sun H."/>
            <person name="Tritt A."/>
            <person name="Yoshinaga Y."/>
            <person name="Zwiers L.-H.L."/>
            <person name="Turgeon B.G."/>
            <person name="Goodwin S.B."/>
            <person name="Spatafora J.W."/>
            <person name="Crous P.W."/>
            <person name="Grigoriev I.V."/>
        </authorList>
    </citation>
    <scope>NUCLEOTIDE SEQUENCE [LARGE SCALE GENOMIC DNA]</scope>
    <source>
        <strain evidence="11 12">CBS 611.86</strain>
    </source>
</reference>
<dbReference type="PANTHER" id="PTHR43671">
    <property type="entry name" value="SERINE/THREONINE-PROTEIN KINASE NEK"/>
    <property type="match status" value="1"/>
</dbReference>
<dbReference type="AlphaFoldDB" id="A0A7C8IA46"/>
<keyword evidence="5 11" id="KW-0418">Kinase</keyword>
<protein>
    <recommendedName>
        <fullName evidence="1">non-specific serine/threonine protein kinase</fullName>
        <ecNumber evidence="1">2.7.11.1</ecNumber>
    </recommendedName>
</protein>
<dbReference type="CDD" id="cd00180">
    <property type="entry name" value="PKc"/>
    <property type="match status" value="1"/>
</dbReference>
<keyword evidence="6" id="KW-0067">ATP-binding</keyword>
<keyword evidence="12" id="KW-1185">Reference proteome</keyword>
<proteinExistence type="predicted"/>
<dbReference type="Proteomes" id="UP000481861">
    <property type="component" value="Unassembled WGS sequence"/>
</dbReference>
<evidence type="ECO:0000256" key="2">
    <source>
        <dbReference type="ARBA" id="ARBA00022527"/>
    </source>
</evidence>
<comment type="caution">
    <text evidence="11">The sequence shown here is derived from an EMBL/GenBank/DDBJ whole genome shotgun (WGS) entry which is preliminary data.</text>
</comment>
<evidence type="ECO:0000259" key="10">
    <source>
        <dbReference type="PROSITE" id="PS50011"/>
    </source>
</evidence>
<dbReference type="InterPro" id="IPR008271">
    <property type="entry name" value="Ser/Thr_kinase_AS"/>
</dbReference>
<evidence type="ECO:0000256" key="8">
    <source>
        <dbReference type="ARBA" id="ARBA00048679"/>
    </source>
</evidence>
<dbReference type="EMBL" id="JAADJZ010000017">
    <property type="protein sequence ID" value="KAF2868950.1"/>
    <property type="molecule type" value="Genomic_DNA"/>
</dbReference>
<dbReference type="GO" id="GO:0005634">
    <property type="term" value="C:nucleus"/>
    <property type="evidence" value="ECO:0007669"/>
    <property type="project" value="TreeGrafter"/>
</dbReference>
<organism evidence="11 12">
    <name type="scientific">Massariosphaeria phaeospora</name>
    <dbReference type="NCBI Taxonomy" id="100035"/>
    <lineage>
        <taxon>Eukaryota</taxon>
        <taxon>Fungi</taxon>
        <taxon>Dikarya</taxon>
        <taxon>Ascomycota</taxon>
        <taxon>Pezizomycotina</taxon>
        <taxon>Dothideomycetes</taxon>
        <taxon>Pleosporomycetidae</taxon>
        <taxon>Pleosporales</taxon>
        <taxon>Pleosporales incertae sedis</taxon>
        <taxon>Massariosphaeria</taxon>
    </lineage>
</organism>